<evidence type="ECO:0000313" key="1">
    <source>
        <dbReference type="EMBL" id="MBM3331193.1"/>
    </source>
</evidence>
<dbReference type="Proteomes" id="UP000779900">
    <property type="component" value="Unassembled WGS sequence"/>
</dbReference>
<protein>
    <recommendedName>
        <fullName evidence="3">YncE family protein</fullName>
    </recommendedName>
</protein>
<organism evidence="1 2">
    <name type="scientific">candidate division WOR-3 bacterium</name>
    <dbReference type="NCBI Taxonomy" id="2052148"/>
    <lineage>
        <taxon>Bacteria</taxon>
        <taxon>Bacteria division WOR-3</taxon>
    </lineage>
</organism>
<reference evidence="1" key="1">
    <citation type="submission" date="2019-03" db="EMBL/GenBank/DDBJ databases">
        <title>Lake Tanganyika Metagenome-Assembled Genomes (MAGs).</title>
        <authorList>
            <person name="Tran P."/>
        </authorList>
    </citation>
    <scope>NUCLEOTIDE SEQUENCE</scope>
    <source>
        <strain evidence="1">K_DeepCast_150m_m2_040</strain>
    </source>
</reference>
<dbReference type="PANTHER" id="PTHR47197">
    <property type="entry name" value="PROTEIN NIRF"/>
    <property type="match status" value="1"/>
</dbReference>
<gene>
    <name evidence="1" type="ORF">FJY68_04985</name>
</gene>
<dbReference type="AlphaFoldDB" id="A0A937XGG7"/>
<name>A0A937XGG7_UNCW3</name>
<dbReference type="InterPro" id="IPR011044">
    <property type="entry name" value="Quino_amine_DH_bsu"/>
</dbReference>
<sequence length="797" mass="86267">MRIDCTLVAVCCCLSAAGGQWLEKTIGLSDSFGSIWPQAIYYVPGSNCVYVADEDDGVIVVDAATNARVARIDLDEPLFMAFDSHDNKVYMSGRESLSVIDPMTHQVLARLHVGSNPTRLGYNPAANKVYCLTGSRRDTVVVVDCSTDSVLARIWVGRTDYDFGTVCCNPVGNKVYVPSDDEGTVAVIDGAGDSLLKYLDVGDYPTSLAYSPVGNKLYCTASSDDEVAVFDAGPDTLLRLIGIQEHPVALGYSPVSNKLYCGDGYGYIHIIDCYTDTILASLGPVDYDPMFFIFDSVDNRVFCFSDYYNSIPAISCSGDSIIGWVEFHGDAYEPDPACYDPQQNRLYLVGRSSEDVYVVDAAGLDVVSAIQMNARPRLGCYVEPYDKLYVSDDESGLIAVINCSTDSLQGRIFTPASRLRSPVYSSGSNKLYYGAWQGNGSALLAVDCSSDSLVAALPLYFDATPAIVYNPVMDRIYWAGNLGESTVVVIDCAGDSIVREVWVRQDPCALACNPDSNRVYCVSEFRADSLYVSAIDCATDSVIGVVSIGSGYYGGPMDMCYVPSRDVVVCEAPGANLVVVDGKARQLVQTIPLGGVSQFRLDRAANKLYCLLAGSDELAVIDCRDMSIDARIRLAARPNDMSFDSVANRMWVTSPEYGCISLVDGRANRFLGLLEAGQSPGDITWVSRYRKMYVVDQNGQAILVVRDTSLAGIDGGSAFQQIRTTPTVVRGVLFLDGASSRKPQAASLMDATGRRVLDLHPGANDVRALAPGVYFVREEPQAPSPKPQAVRKIVITR</sequence>
<accession>A0A937XGG7</accession>
<proteinExistence type="predicted"/>
<dbReference type="InterPro" id="IPR015943">
    <property type="entry name" value="WD40/YVTN_repeat-like_dom_sf"/>
</dbReference>
<dbReference type="Gene3D" id="2.130.10.10">
    <property type="entry name" value="YVTN repeat-like/Quinoprotein amine dehydrogenase"/>
    <property type="match status" value="4"/>
</dbReference>
<comment type="caution">
    <text evidence="1">The sequence shown here is derived from an EMBL/GenBank/DDBJ whole genome shotgun (WGS) entry which is preliminary data.</text>
</comment>
<dbReference type="SUPFAM" id="SSF51004">
    <property type="entry name" value="C-terminal (heme d1) domain of cytochrome cd1-nitrite reductase"/>
    <property type="match status" value="2"/>
</dbReference>
<dbReference type="PANTHER" id="PTHR47197:SF3">
    <property type="entry name" value="DIHYDRO-HEME D1 DEHYDROGENASE"/>
    <property type="match status" value="1"/>
</dbReference>
<dbReference type="EMBL" id="VGIR01000021">
    <property type="protein sequence ID" value="MBM3331193.1"/>
    <property type="molecule type" value="Genomic_DNA"/>
</dbReference>
<dbReference type="InterPro" id="IPR051200">
    <property type="entry name" value="Host-pathogen_enzymatic-act"/>
</dbReference>
<evidence type="ECO:0008006" key="3">
    <source>
        <dbReference type="Google" id="ProtNLM"/>
    </source>
</evidence>
<evidence type="ECO:0000313" key="2">
    <source>
        <dbReference type="Proteomes" id="UP000779900"/>
    </source>
</evidence>
<dbReference type="InterPro" id="IPR011048">
    <property type="entry name" value="Haem_d1_sf"/>
</dbReference>
<dbReference type="SUPFAM" id="SSF50969">
    <property type="entry name" value="YVTN repeat-like/Quinoprotein amine dehydrogenase"/>
    <property type="match status" value="1"/>
</dbReference>